<proteinExistence type="predicted"/>
<feature type="compositionally biased region" description="Basic and acidic residues" evidence="1">
    <location>
        <begin position="50"/>
        <end position="71"/>
    </location>
</feature>
<evidence type="ECO:0000256" key="1">
    <source>
        <dbReference type="SAM" id="MobiDB-lite"/>
    </source>
</evidence>
<reference evidence="3" key="1">
    <citation type="journal article" date="2021" name="J Fungi (Basel)">
        <title>Virulence traits and population genomics of the black yeast Aureobasidium melanogenum.</title>
        <authorList>
            <person name="Cernosa A."/>
            <person name="Sun X."/>
            <person name="Gostincar C."/>
            <person name="Fang C."/>
            <person name="Gunde-Cimerman N."/>
            <person name="Song Z."/>
        </authorList>
    </citation>
    <scope>NUCLEOTIDE SEQUENCE</scope>
    <source>
        <strain evidence="3">EXF-9298</strain>
    </source>
</reference>
<gene>
    <name evidence="2" type="ORF">KCU98_g10327</name>
    <name evidence="3" type="ORF">KCU98_g9464</name>
</gene>
<comment type="caution">
    <text evidence="3">The sequence shown here is derived from an EMBL/GenBank/DDBJ whole genome shotgun (WGS) entry which is preliminary data.</text>
</comment>
<reference evidence="3" key="2">
    <citation type="submission" date="2021-08" db="EMBL/GenBank/DDBJ databases">
        <authorList>
            <person name="Gostincar C."/>
            <person name="Sun X."/>
            <person name="Song Z."/>
            <person name="Gunde-Cimerman N."/>
        </authorList>
    </citation>
    <scope>NUCLEOTIDE SEQUENCE</scope>
    <source>
        <strain evidence="3">EXF-9298</strain>
    </source>
</reference>
<sequence>PYCSLRHIKHTTICPFYLAGFCPNGRSGPPDRDNVVSCEHGAHPKWIDAKDLKKPEPRRIKPEEELRREQEEREEEFFAEEEKRRERFERGESGGGRGWGKRRGRGRGGWRGRGG</sequence>
<dbReference type="Proteomes" id="UP000729357">
    <property type="component" value="Unassembled WGS sequence"/>
</dbReference>
<evidence type="ECO:0000313" key="3">
    <source>
        <dbReference type="EMBL" id="KAG9978379.1"/>
    </source>
</evidence>
<dbReference type="EMBL" id="JAHFXS010001292">
    <property type="protein sequence ID" value="KAG9978379.1"/>
    <property type="molecule type" value="Genomic_DNA"/>
</dbReference>
<feature type="non-terminal residue" evidence="3">
    <location>
        <position position="115"/>
    </location>
</feature>
<name>A0A9P8JT34_AURME</name>
<evidence type="ECO:0000313" key="4">
    <source>
        <dbReference type="Proteomes" id="UP000729357"/>
    </source>
</evidence>
<organism evidence="3 4">
    <name type="scientific">Aureobasidium melanogenum</name>
    <name type="common">Aureobasidium pullulans var. melanogenum</name>
    <dbReference type="NCBI Taxonomy" id="46634"/>
    <lineage>
        <taxon>Eukaryota</taxon>
        <taxon>Fungi</taxon>
        <taxon>Dikarya</taxon>
        <taxon>Ascomycota</taxon>
        <taxon>Pezizomycotina</taxon>
        <taxon>Dothideomycetes</taxon>
        <taxon>Dothideomycetidae</taxon>
        <taxon>Dothideales</taxon>
        <taxon>Saccotheciaceae</taxon>
        <taxon>Aureobasidium</taxon>
    </lineage>
</organism>
<feature type="non-terminal residue" evidence="3">
    <location>
        <position position="1"/>
    </location>
</feature>
<dbReference type="EMBL" id="JAHFXS010001518">
    <property type="protein sequence ID" value="KAG9977033.1"/>
    <property type="molecule type" value="Genomic_DNA"/>
</dbReference>
<protein>
    <submittedName>
        <fullName evidence="3">Uncharacterized protein</fullName>
    </submittedName>
</protein>
<keyword evidence="4" id="KW-1185">Reference proteome</keyword>
<accession>A0A9P8JT34</accession>
<feature type="compositionally biased region" description="Basic and acidic residues" evidence="1">
    <location>
        <begin position="80"/>
        <end position="92"/>
    </location>
</feature>
<feature type="compositionally biased region" description="Basic residues" evidence="1">
    <location>
        <begin position="99"/>
        <end position="115"/>
    </location>
</feature>
<feature type="region of interest" description="Disordered" evidence="1">
    <location>
        <begin position="50"/>
        <end position="115"/>
    </location>
</feature>
<dbReference type="AlphaFoldDB" id="A0A9P8JT34"/>
<evidence type="ECO:0000313" key="2">
    <source>
        <dbReference type="EMBL" id="KAG9977033.1"/>
    </source>
</evidence>